<accession>A0A366EJQ6</accession>
<dbReference type="Proteomes" id="UP000253529">
    <property type="component" value="Unassembled WGS sequence"/>
</dbReference>
<name>A0A366EJQ6_9HYPH</name>
<keyword evidence="6" id="KW-0814">Transposable element</keyword>
<dbReference type="Pfam" id="PF00872">
    <property type="entry name" value="Transposase_mut"/>
    <property type="match status" value="1"/>
</dbReference>
<evidence type="ECO:0000313" key="8">
    <source>
        <dbReference type="EMBL" id="RBP02196.1"/>
    </source>
</evidence>
<evidence type="ECO:0000256" key="6">
    <source>
        <dbReference type="RuleBase" id="RU365089"/>
    </source>
</evidence>
<keyword evidence="3 6" id="KW-0815">Transposition</keyword>
<dbReference type="AlphaFoldDB" id="A0A366EJQ6"/>
<evidence type="ECO:0000313" key="9">
    <source>
        <dbReference type="Proteomes" id="UP000253529"/>
    </source>
</evidence>
<keyword evidence="5 6" id="KW-0233">DNA recombination</keyword>
<evidence type="ECO:0000256" key="2">
    <source>
        <dbReference type="ARBA" id="ARBA00010961"/>
    </source>
</evidence>
<feature type="region of interest" description="Disordered" evidence="7">
    <location>
        <begin position="189"/>
        <end position="248"/>
    </location>
</feature>
<keyword evidence="4 6" id="KW-0238">DNA-binding</keyword>
<dbReference type="PANTHER" id="PTHR33217:SF7">
    <property type="entry name" value="TRANSPOSASE FOR INSERTION SEQUENCE ELEMENT IS1081"/>
    <property type="match status" value="1"/>
</dbReference>
<dbReference type="GO" id="GO:0006313">
    <property type="term" value="P:DNA transposition"/>
    <property type="evidence" value="ECO:0007669"/>
    <property type="project" value="UniProtKB-UniRule"/>
</dbReference>
<proteinExistence type="inferred from homology"/>
<comment type="similarity">
    <text evidence="2 6">Belongs to the transposase mutator family.</text>
</comment>
<evidence type="ECO:0000256" key="1">
    <source>
        <dbReference type="ARBA" id="ARBA00002190"/>
    </source>
</evidence>
<evidence type="ECO:0000256" key="4">
    <source>
        <dbReference type="ARBA" id="ARBA00023125"/>
    </source>
</evidence>
<reference evidence="8 9" key="1">
    <citation type="submission" date="2018-06" db="EMBL/GenBank/DDBJ databases">
        <title>Genomic Encyclopedia of Type Strains, Phase IV (KMG-IV): sequencing the most valuable type-strain genomes for metagenomic binning, comparative biology and taxonomic classification.</title>
        <authorList>
            <person name="Goeker M."/>
        </authorList>
    </citation>
    <scope>NUCLEOTIDE SEQUENCE [LARGE SCALE GENOMIC DNA]</scope>
    <source>
        <strain evidence="8 9">DSM 24875</strain>
    </source>
</reference>
<dbReference type="EMBL" id="QNRK01000054">
    <property type="protein sequence ID" value="RBP02196.1"/>
    <property type="molecule type" value="Genomic_DNA"/>
</dbReference>
<evidence type="ECO:0000256" key="3">
    <source>
        <dbReference type="ARBA" id="ARBA00022578"/>
    </source>
</evidence>
<dbReference type="PANTHER" id="PTHR33217">
    <property type="entry name" value="TRANSPOSASE FOR INSERTION SEQUENCE ELEMENT IS1081"/>
    <property type="match status" value="1"/>
</dbReference>
<sequence length="277" mass="30444">MTPDADFLRRMIGFAAQRLMELDIESRTGAAHGERSSDRLVQRNGCRVRDRETRGGRVELRIPKLRKSSYFPGFLEPRRMAEKAIAALVQEDYVHGVSTRSVDDLVRALGMDGISRSEVSRLCEEIDEKVKPFLGRPIEGDRPYVWLDATYVKVRRGGRIVSTAIVIAIGVNGDGRREVLGLDICPSEPPPPRFSAPPGNAAASTSCATRSPTPTRTAAASSPPLSPPPSPRRRPMAPENGGRNVADQLRAKLPKLAALLDEAEVDLLAFMDFPREH</sequence>
<feature type="compositionally biased region" description="Low complexity" evidence="7">
    <location>
        <begin position="196"/>
        <end position="223"/>
    </location>
</feature>
<evidence type="ECO:0000256" key="5">
    <source>
        <dbReference type="ARBA" id="ARBA00023172"/>
    </source>
</evidence>
<protein>
    <recommendedName>
        <fullName evidence="6">Mutator family transposase</fullName>
    </recommendedName>
</protein>
<comment type="caution">
    <text evidence="8">The sequence shown here is derived from an EMBL/GenBank/DDBJ whole genome shotgun (WGS) entry which is preliminary data.</text>
</comment>
<dbReference type="InterPro" id="IPR001207">
    <property type="entry name" value="Transposase_mutator"/>
</dbReference>
<dbReference type="GO" id="GO:0004803">
    <property type="term" value="F:transposase activity"/>
    <property type="evidence" value="ECO:0007669"/>
    <property type="project" value="UniProtKB-UniRule"/>
</dbReference>
<dbReference type="GO" id="GO:0003677">
    <property type="term" value="F:DNA binding"/>
    <property type="evidence" value="ECO:0007669"/>
    <property type="project" value="UniProtKB-UniRule"/>
</dbReference>
<evidence type="ECO:0000256" key="7">
    <source>
        <dbReference type="SAM" id="MobiDB-lite"/>
    </source>
</evidence>
<comment type="function">
    <text evidence="1 6">Required for the transposition of the insertion element.</text>
</comment>
<organism evidence="8 9">
    <name type="scientific">Roseiarcus fermentans</name>
    <dbReference type="NCBI Taxonomy" id="1473586"/>
    <lineage>
        <taxon>Bacteria</taxon>
        <taxon>Pseudomonadati</taxon>
        <taxon>Pseudomonadota</taxon>
        <taxon>Alphaproteobacteria</taxon>
        <taxon>Hyphomicrobiales</taxon>
        <taxon>Roseiarcaceae</taxon>
        <taxon>Roseiarcus</taxon>
    </lineage>
</organism>
<gene>
    <name evidence="8" type="ORF">DFR50_1542</name>
</gene>
<keyword evidence="9" id="KW-1185">Reference proteome</keyword>